<proteinExistence type="predicted"/>
<dbReference type="OrthoDB" id="7028951at2"/>
<dbReference type="Proteomes" id="UP000252706">
    <property type="component" value="Unassembled WGS sequence"/>
</dbReference>
<evidence type="ECO:0000256" key="1">
    <source>
        <dbReference type="SAM" id="Phobius"/>
    </source>
</evidence>
<dbReference type="EMBL" id="QOCE01000038">
    <property type="protein sequence ID" value="RBW52722.1"/>
    <property type="molecule type" value="Genomic_DNA"/>
</dbReference>
<keyword evidence="1" id="KW-1133">Transmembrane helix</keyword>
<feature type="transmembrane region" description="Helical" evidence="1">
    <location>
        <begin position="64"/>
        <end position="88"/>
    </location>
</feature>
<dbReference type="GO" id="GO:0003677">
    <property type="term" value="F:DNA binding"/>
    <property type="evidence" value="ECO:0007669"/>
    <property type="project" value="InterPro"/>
</dbReference>
<dbReference type="Pfam" id="PF04397">
    <property type="entry name" value="LytTR"/>
    <property type="match status" value="1"/>
</dbReference>
<feature type="domain" description="HTH LytTR-type" evidence="2">
    <location>
        <begin position="181"/>
        <end position="270"/>
    </location>
</feature>
<dbReference type="Gene3D" id="2.40.50.1020">
    <property type="entry name" value="LytTr DNA-binding domain"/>
    <property type="match status" value="1"/>
</dbReference>
<feature type="transmembrane region" description="Helical" evidence="1">
    <location>
        <begin position="95"/>
        <end position="117"/>
    </location>
</feature>
<gene>
    <name evidence="3" type="ORF">DS909_15850</name>
</gene>
<accession>A0A366WX73</accession>
<sequence length="275" mass="31296">MKKEDSREYRVMLTNGKVVYFTIRELNAFIRSLNMLFLFAILMFVMVWGDAQTIGGVAGVAVRALYWAGCICLYVLLLPHWIAVPCFLWSKLTSVPLPLVLATGPLVFALTVLASWFPAVPGSVEPEQGETLLEHTFLKNLVAAHLSEMTAFLWLYPQFQLARHRKKTNAEVRFIRLNGRSLPIDSLKLVRNEDHYLIINTTMGTVRLRARMKDLLGQVLLSDGIQTHRSYWVARQEVIELRGHELLTQSGARIPVSRYRLKAVQAWLSVLGKPH</sequence>
<protein>
    <recommendedName>
        <fullName evidence="2">HTH LytTR-type domain-containing protein</fullName>
    </recommendedName>
</protein>
<comment type="caution">
    <text evidence="3">The sequence shown here is derived from an EMBL/GenBank/DDBJ whole genome shotgun (WGS) entry which is preliminary data.</text>
</comment>
<dbReference type="RefSeq" id="WP_113824438.1">
    <property type="nucleotide sequence ID" value="NZ_QOCE01000038.1"/>
</dbReference>
<dbReference type="PROSITE" id="PS50930">
    <property type="entry name" value="HTH_LYTTR"/>
    <property type="match status" value="1"/>
</dbReference>
<dbReference type="SMART" id="SM00850">
    <property type="entry name" value="LytTR"/>
    <property type="match status" value="1"/>
</dbReference>
<evidence type="ECO:0000313" key="4">
    <source>
        <dbReference type="Proteomes" id="UP000252706"/>
    </source>
</evidence>
<organism evidence="3 4">
    <name type="scientific">Phaeobacter gallaeciensis</name>
    <dbReference type="NCBI Taxonomy" id="60890"/>
    <lineage>
        <taxon>Bacteria</taxon>
        <taxon>Pseudomonadati</taxon>
        <taxon>Pseudomonadota</taxon>
        <taxon>Alphaproteobacteria</taxon>
        <taxon>Rhodobacterales</taxon>
        <taxon>Roseobacteraceae</taxon>
        <taxon>Phaeobacter</taxon>
    </lineage>
</organism>
<evidence type="ECO:0000313" key="3">
    <source>
        <dbReference type="EMBL" id="RBW52722.1"/>
    </source>
</evidence>
<dbReference type="AlphaFoldDB" id="A0A366WX73"/>
<name>A0A366WX73_9RHOB</name>
<evidence type="ECO:0000259" key="2">
    <source>
        <dbReference type="PROSITE" id="PS50930"/>
    </source>
</evidence>
<keyword evidence="1" id="KW-0472">Membrane</keyword>
<dbReference type="InterPro" id="IPR007492">
    <property type="entry name" value="LytTR_DNA-bd_dom"/>
</dbReference>
<feature type="transmembrane region" description="Helical" evidence="1">
    <location>
        <begin position="28"/>
        <end position="49"/>
    </location>
</feature>
<reference evidence="3 4" key="1">
    <citation type="submission" date="2018-07" db="EMBL/GenBank/DDBJ databases">
        <title>Modular assembly of carbohydrate-degrading microbial communities in the ocean.</title>
        <authorList>
            <person name="Enke T.N."/>
            <person name="Datta M.S."/>
            <person name="Schwartzman J.A."/>
            <person name="Cermak N."/>
            <person name="Schmitz D.A."/>
            <person name="Barrere J."/>
            <person name="Cordero O.X."/>
        </authorList>
    </citation>
    <scope>NUCLEOTIDE SEQUENCE [LARGE SCALE GENOMIC DNA]</scope>
    <source>
        <strain evidence="3 4">C3M10</strain>
    </source>
</reference>
<keyword evidence="1" id="KW-0812">Transmembrane</keyword>